<evidence type="ECO:0000259" key="3">
    <source>
        <dbReference type="PROSITE" id="PS50132"/>
    </source>
</evidence>
<evidence type="ECO:0000313" key="4">
    <source>
        <dbReference type="EMBL" id="EFC41753.1"/>
    </source>
</evidence>
<dbReference type="InterPro" id="IPR016137">
    <property type="entry name" value="RGS"/>
</dbReference>
<dbReference type="Proteomes" id="UP000006671">
    <property type="component" value="Unassembled WGS sequence"/>
</dbReference>
<feature type="transmembrane region" description="Helical" evidence="2">
    <location>
        <begin position="229"/>
        <end position="255"/>
    </location>
</feature>
<feature type="transmembrane region" description="Helical" evidence="2">
    <location>
        <begin position="408"/>
        <end position="428"/>
    </location>
</feature>
<protein>
    <submittedName>
        <fullName evidence="4">Predicted protein</fullName>
    </submittedName>
</protein>
<keyword evidence="5" id="KW-1185">Reference proteome</keyword>
<dbReference type="InterPro" id="IPR036305">
    <property type="entry name" value="RGS_sf"/>
</dbReference>
<feature type="transmembrane region" description="Helical" evidence="2">
    <location>
        <begin position="118"/>
        <end position="138"/>
    </location>
</feature>
<feature type="transmembrane region" description="Helical" evidence="2">
    <location>
        <begin position="521"/>
        <end position="540"/>
    </location>
</feature>
<feature type="transmembrane region" description="Helical" evidence="2">
    <location>
        <begin position="552"/>
        <end position="576"/>
    </location>
</feature>
<accession>D2VNK7</accession>
<keyword evidence="2" id="KW-1133">Transmembrane helix</keyword>
<dbReference type="InParanoid" id="D2VNK7"/>
<organism evidence="5">
    <name type="scientific">Naegleria gruberi</name>
    <name type="common">Amoeba</name>
    <dbReference type="NCBI Taxonomy" id="5762"/>
    <lineage>
        <taxon>Eukaryota</taxon>
        <taxon>Discoba</taxon>
        <taxon>Heterolobosea</taxon>
        <taxon>Tetramitia</taxon>
        <taxon>Eutetramitia</taxon>
        <taxon>Vahlkampfiidae</taxon>
        <taxon>Naegleria</taxon>
    </lineage>
</organism>
<feature type="domain" description="RGS" evidence="3">
    <location>
        <begin position="620"/>
        <end position="683"/>
    </location>
</feature>
<dbReference type="EMBL" id="GG738884">
    <property type="protein sequence ID" value="EFC41753.1"/>
    <property type="molecule type" value="Genomic_DNA"/>
</dbReference>
<evidence type="ECO:0000256" key="1">
    <source>
        <dbReference type="SAM" id="MobiDB-lite"/>
    </source>
</evidence>
<keyword evidence="2" id="KW-0812">Transmembrane</keyword>
<name>D2VNK7_NAEGR</name>
<dbReference type="KEGG" id="ngr:NAEGRDRAFT_51023"/>
<dbReference type="RefSeq" id="XP_002674497.1">
    <property type="nucleotide sequence ID" value="XM_002674451.1"/>
</dbReference>
<dbReference type="AlphaFoldDB" id="D2VNK7"/>
<dbReference type="PROSITE" id="PS50132">
    <property type="entry name" value="RGS"/>
    <property type="match status" value="1"/>
</dbReference>
<gene>
    <name evidence="4" type="ORF">NAEGRDRAFT_51023</name>
</gene>
<dbReference type="Pfam" id="PF00615">
    <property type="entry name" value="RGS"/>
    <property type="match status" value="1"/>
</dbReference>
<dbReference type="VEuPathDB" id="AmoebaDB:NAEGRDRAFT_51023"/>
<evidence type="ECO:0000256" key="2">
    <source>
        <dbReference type="SAM" id="Phobius"/>
    </source>
</evidence>
<reference evidence="4 5" key="1">
    <citation type="journal article" date="2010" name="Cell">
        <title>The genome of Naegleria gruberi illuminates early eukaryotic versatility.</title>
        <authorList>
            <person name="Fritz-Laylin L.K."/>
            <person name="Prochnik S.E."/>
            <person name="Ginger M.L."/>
            <person name="Dacks J.B."/>
            <person name="Carpenter M.L."/>
            <person name="Field M.C."/>
            <person name="Kuo A."/>
            <person name="Paredez A."/>
            <person name="Chapman J."/>
            <person name="Pham J."/>
            <person name="Shu S."/>
            <person name="Neupane R."/>
            <person name="Cipriano M."/>
            <person name="Mancuso J."/>
            <person name="Tu H."/>
            <person name="Salamov A."/>
            <person name="Lindquist E."/>
            <person name="Shapiro H."/>
            <person name="Lucas S."/>
            <person name="Grigoriev I.V."/>
            <person name="Cande W.Z."/>
            <person name="Fulton C."/>
            <person name="Rokhsar D.S."/>
            <person name="Dawson S.C."/>
        </authorList>
    </citation>
    <scope>NUCLEOTIDE SEQUENCE [LARGE SCALE GENOMIC DNA]</scope>
    <source>
        <strain evidence="4 5">NEG-M</strain>
    </source>
</reference>
<feature type="transmembrane region" description="Helical" evidence="2">
    <location>
        <begin position="458"/>
        <end position="484"/>
    </location>
</feature>
<dbReference type="Gene3D" id="1.10.167.10">
    <property type="entry name" value="Regulator of G-protein Signalling 4, domain 2"/>
    <property type="match status" value="1"/>
</dbReference>
<dbReference type="GeneID" id="8855056"/>
<dbReference type="PANTHER" id="PTHR10845:SF192">
    <property type="entry name" value="DOUBLE HIT, ISOFORM B"/>
    <property type="match status" value="1"/>
</dbReference>
<sequence>MSATSIPSTRSTSTKTHLESQENFLINTIGHLADRFKTYSIPNDIDSPSLMTMHHLSVVVVDNSSQHEVIQAPSDVALKDYNTTEFSILLGNVTYNLTTAQQAIVMISGNNLVTTVTIAIRVVIVIFDIFLTCCIFLLRNYEPIKSKFFVSLILVGLNVISHIQGTLDFLPWIKMYFESYWNQFLMEKSTKSVSAATFYQNNLNSSNGLPNWLVNYITFENVYCFVNSYVLYGLVVLSVALYSIQIIKLLLLTLLKDKRQDIVKSLEDFKRKQLEKFKNIKLQNKTEQQNATSNTIQNRKSLRRPAESTEDLGQFPSSASNVALNEGVSTLDLSSLSQSVNSDAPMSARGSRPSELDEISNAYSDYDDIALDLTTDDDAISTSYEEISKQGRFANLLKKIIKYRIVEISYISLWVIVWFVIISVRVASHAKDSWESVFYSWEQNSGYCRKIDRDNVSIYAIIVLFILFLAIPLFLAVDFIFSIYKYIQTRRINKEKGEKTENFFIYYFYETDPFVYRVESLFIVIFDIASGIVLVIVPSYGPISSQLTSSLVLAIGLNFLGGSISNPGITVMKGIWNFFLAFKEKRKAANLNNSDSSNDKNANAIQSIQQLLSSPICSYSIDFIISHKKERDLFYQYLREEYSVENLLFIEDLNRLRKINERHVRSKVMKIKEMTKLYLSESSSVFEINVPSKIIHTELKDYKELQNLLNNHKLKINQLPRIMKDISLRYFPNIDQSQEELMKPLITNICKPNIFPTLQTEVYKNLMDSFYRFNNSRKWKEHIKSVQSP</sequence>
<evidence type="ECO:0000313" key="5">
    <source>
        <dbReference type="Proteomes" id="UP000006671"/>
    </source>
</evidence>
<dbReference type="InterPro" id="IPR044926">
    <property type="entry name" value="RGS_subdomain_2"/>
</dbReference>
<dbReference type="PANTHER" id="PTHR10845">
    <property type="entry name" value="REGULATOR OF G PROTEIN SIGNALING"/>
    <property type="match status" value="1"/>
</dbReference>
<keyword evidence="2" id="KW-0472">Membrane</keyword>
<dbReference type="SUPFAM" id="SSF48097">
    <property type="entry name" value="Regulator of G-protein signaling, RGS"/>
    <property type="match status" value="1"/>
</dbReference>
<feature type="region of interest" description="Disordered" evidence="1">
    <location>
        <begin position="286"/>
        <end position="318"/>
    </location>
</feature>
<feature type="compositionally biased region" description="Polar residues" evidence="1">
    <location>
        <begin position="286"/>
        <end position="299"/>
    </location>
</feature>
<proteinExistence type="predicted"/>
<dbReference type="SMART" id="SM00315">
    <property type="entry name" value="RGS"/>
    <property type="match status" value="1"/>
</dbReference>
<feature type="transmembrane region" description="Helical" evidence="2">
    <location>
        <begin position="150"/>
        <end position="173"/>
    </location>
</feature>
<dbReference type="OrthoDB" id="196547at2759"/>